<proteinExistence type="predicted"/>
<sequence length="29" mass="3400">MLGIEIYMLMFIIVSILKFVSETQDLSHQ</sequence>
<dbReference type="EMBL" id="LKAM01000005">
    <property type="protein sequence ID" value="KUM48703.1"/>
    <property type="molecule type" value="Genomic_DNA"/>
</dbReference>
<reference evidence="1" key="1">
    <citation type="journal article" date="2015" name="Genome Biol. Evol.">
        <title>Organellar Genomes of White Spruce (Picea glauca): Assembly and Annotation.</title>
        <authorList>
            <person name="Jackman S.D."/>
            <person name="Warren R.L."/>
            <person name="Gibb E.A."/>
            <person name="Vandervalk B.P."/>
            <person name="Mohamadi H."/>
            <person name="Chu J."/>
            <person name="Raymond A."/>
            <person name="Pleasance S."/>
            <person name="Coope R."/>
            <person name="Wildung M.R."/>
            <person name="Ritland C.E."/>
            <person name="Bousquet J."/>
            <person name="Jones S.J."/>
            <person name="Bohlmann J."/>
            <person name="Birol I."/>
        </authorList>
    </citation>
    <scope>NUCLEOTIDE SEQUENCE [LARGE SCALE GENOMIC DNA]</scope>
    <source>
        <tissue evidence="1">Flushing bud</tissue>
    </source>
</reference>
<keyword evidence="1" id="KW-0496">Mitochondrion</keyword>
<organism evidence="1">
    <name type="scientific">Picea glauca</name>
    <name type="common">White spruce</name>
    <name type="synonym">Pinus glauca</name>
    <dbReference type="NCBI Taxonomy" id="3330"/>
    <lineage>
        <taxon>Eukaryota</taxon>
        <taxon>Viridiplantae</taxon>
        <taxon>Streptophyta</taxon>
        <taxon>Embryophyta</taxon>
        <taxon>Tracheophyta</taxon>
        <taxon>Spermatophyta</taxon>
        <taxon>Pinopsida</taxon>
        <taxon>Pinidae</taxon>
        <taxon>Conifers I</taxon>
        <taxon>Pinales</taxon>
        <taxon>Pinaceae</taxon>
        <taxon>Picea</taxon>
    </lineage>
</organism>
<protein>
    <submittedName>
        <fullName evidence="1">Uncharacterized protein</fullName>
    </submittedName>
</protein>
<comment type="caution">
    <text evidence="1">The sequence shown here is derived from an EMBL/GenBank/DDBJ whole genome shotgun (WGS) entry which is preliminary data.</text>
</comment>
<geneLocation type="mitochondrion" evidence="1"/>
<evidence type="ECO:0000313" key="1">
    <source>
        <dbReference type="EMBL" id="KUM48703.1"/>
    </source>
</evidence>
<gene>
    <name evidence="1" type="ORF">ABT39_MTgene4718</name>
</gene>
<accession>A0A101M0L2</accession>
<dbReference type="AlphaFoldDB" id="A0A101M0L2"/>
<name>A0A101M0L2_PICGL</name>